<keyword evidence="1" id="KW-0472">Membrane</keyword>
<sequence length="47" mass="5517">MQMIRFSYFNGVCHEVNYKVLLALHLFLNLRCCICCCLLSLSYCCSF</sequence>
<reference evidence="2" key="1">
    <citation type="submission" date="2014-09" db="EMBL/GenBank/DDBJ databases">
        <authorList>
            <person name="Magalhaes I.L.F."/>
            <person name="Oliveira U."/>
            <person name="Santos F.R."/>
            <person name="Vidigal T.H.D.A."/>
            <person name="Brescovit A.D."/>
            <person name="Santos A.J."/>
        </authorList>
    </citation>
    <scope>NUCLEOTIDE SEQUENCE</scope>
    <source>
        <tissue evidence="2">Shoot tissue taken approximately 20 cm above the soil surface</tissue>
    </source>
</reference>
<protein>
    <submittedName>
        <fullName evidence="2">Uncharacterized protein</fullName>
    </submittedName>
</protein>
<dbReference type="AlphaFoldDB" id="A0A0A9HX18"/>
<accession>A0A0A9HX18</accession>
<reference evidence="2" key="2">
    <citation type="journal article" date="2015" name="Data Brief">
        <title>Shoot transcriptome of the giant reed, Arundo donax.</title>
        <authorList>
            <person name="Barrero R.A."/>
            <person name="Guerrero F.D."/>
            <person name="Moolhuijzen P."/>
            <person name="Goolsby J.A."/>
            <person name="Tidwell J."/>
            <person name="Bellgard S.E."/>
            <person name="Bellgard M.I."/>
        </authorList>
    </citation>
    <scope>NUCLEOTIDE SEQUENCE</scope>
    <source>
        <tissue evidence="2">Shoot tissue taken approximately 20 cm above the soil surface</tissue>
    </source>
</reference>
<keyword evidence="1" id="KW-0812">Transmembrane</keyword>
<evidence type="ECO:0000256" key="1">
    <source>
        <dbReference type="SAM" id="Phobius"/>
    </source>
</evidence>
<keyword evidence="1" id="KW-1133">Transmembrane helix</keyword>
<evidence type="ECO:0000313" key="2">
    <source>
        <dbReference type="EMBL" id="JAE37443.1"/>
    </source>
</evidence>
<feature type="transmembrane region" description="Helical" evidence="1">
    <location>
        <begin position="20"/>
        <end position="43"/>
    </location>
</feature>
<organism evidence="2">
    <name type="scientific">Arundo donax</name>
    <name type="common">Giant reed</name>
    <name type="synonym">Donax arundinaceus</name>
    <dbReference type="NCBI Taxonomy" id="35708"/>
    <lineage>
        <taxon>Eukaryota</taxon>
        <taxon>Viridiplantae</taxon>
        <taxon>Streptophyta</taxon>
        <taxon>Embryophyta</taxon>
        <taxon>Tracheophyta</taxon>
        <taxon>Spermatophyta</taxon>
        <taxon>Magnoliopsida</taxon>
        <taxon>Liliopsida</taxon>
        <taxon>Poales</taxon>
        <taxon>Poaceae</taxon>
        <taxon>PACMAD clade</taxon>
        <taxon>Arundinoideae</taxon>
        <taxon>Arundineae</taxon>
        <taxon>Arundo</taxon>
    </lineage>
</organism>
<name>A0A0A9HX18_ARUDO</name>
<dbReference type="EMBL" id="GBRH01160453">
    <property type="protein sequence ID" value="JAE37443.1"/>
    <property type="molecule type" value="Transcribed_RNA"/>
</dbReference>
<proteinExistence type="predicted"/>